<organism evidence="1">
    <name type="scientific">candidate division WOR-3 bacterium</name>
    <dbReference type="NCBI Taxonomy" id="2052148"/>
    <lineage>
        <taxon>Bacteria</taxon>
        <taxon>Bacteria division WOR-3</taxon>
    </lineage>
</organism>
<gene>
    <name evidence="1" type="ORF">ENP86_04205</name>
</gene>
<protein>
    <submittedName>
        <fullName evidence="1">Uncharacterized protein</fullName>
    </submittedName>
</protein>
<dbReference type="EMBL" id="DSKY01000012">
    <property type="protein sequence ID" value="HDY58738.1"/>
    <property type="molecule type" value="Genomic_DNA"/>
</dbReference>
<accession>A0A7V0Z507</accession>
<dbReference type="AlphaFoldDB" id="A0A7V0Z507"/>
<name>A0A7V0Z507_UNCW3</name>
<reference evidence="1" key="1">
    <citation type="journal article" date="2020" name="mSystems">
        <title>Genome- and Community-Level Interaction Insights into Carbon Utilization and Element Cycling Functions of Hydrothermarchaeota in Hydrothermal Sediment.</title>
        <authorList>
            <person name="Zhou Z."/>
            <person name="Liu Y."/>
            <person name="Xu W."/>
            <person name="Pan J."/>
            <person name="Luo Z.H."/>
            <person name="Li M."/>
        </authorList>
    </citation>
    <scope>NUCLEOTIDE SEQUENCE [LARGE SCALE GENOMIC DNA]</scope>
    <source>
        <strain evidence="1">SpSt-258</strain>
    </source>
</reference>
<sequence length="83" mass="9267">MKKLVLIVCLIFTQLFNGQEIKPLAVITSIDGDVKIYQAINKELVPAGLEQQLFPDDSLITGDSADVTILYNIRLLHSVQKRV</sequence>
<evidence type="ECO:0000313" key="1">
    <source>
        <dbReference type="EMBL" id="HDY58738.1"/>
    </source>
</evidence>
<proteinExistence type="predicted"/>
<comment type="caution">
    <text evidence="1">The sequence shown here is derived from an EMBL/GenBank/DDBJ whole genome shotgun (WGS) entry which is preliminary data.</text>
</comment>